<keyword evidence="1" id="KW-0433">Leucine-rich repeat</keyword>
<sequence length="401" mass="45957">MTRLTEEMVIARSKQSDLGSIKKLNCWGSDLSDVSIIKRMRGVEVLALSVNKITTLQPFEDCLKLQELYLRKNNIQDINEIAYLQNLPVLKYLWLEENPCCDRVGPSYRQTVLRALPNLKKLDNVEVTQEELDEALRAGGSGSGSGGTREEEDVYEDSYAQQQPPSRYEQPSPPQQQQAQQNHYPPQRQQQQQQQPQQQQASQYQHHPSPQQYQQQQRRSSSPMKERSPGSDQDSPHVGYRERAPIPPSISTQSMKEYYQSDRPSYPAHYRHSQTDLTEWEEHQQHNQFGSTAALHHVGGPRRGDVSDRYAYRNGSARENGGDWEDAERPRPRRPDGRYSDSASTVSTAVLNHYSGYHRRPINRSSNLLSATLCLVKELDYPSLEVVEHAVRCRIDELSAD</sequence>
<dbReference type="SUPFAM" id="SSF52058">
    <property type="entry name" value="L domain-like"/>
    <property type="match status" value="1"/>
</dbReference>
<proteinExistence type="predicted"/>
<keyword evidence="2" id="KW-0677">Repeat</keyword>
<dbReference type="Pfam" id="PF14580">
    <property type="entry name" value="LRR_9"/>
    <property type="match status" value="1"/>
</dbReference>
<gene>
    <name evidence="5" type="primary">LOC105224901</name>
</gene>
<evidence type="ECO:0000256" key="2">
    <source>
        <dbReference type="ARBA" id="ARBA00022737"/>
    </source>
</evidence>
<name>A0ABM3JV17_BACDO</name>
<dbReference type="Proteomes" id="UP001652620">
    <property type="component" value="Chromosome 5"/>
</dbReference>
<dbReference type="Gene3D" id="3.80.10.10">
    <property type="entry name" value="Ribonuclease Inhibitor"/>
    <property type="match status" value="1"/>
</dbReference>
<feature type="region of interest" description="Disordered" evidence="3">
    <location>
        <begin position="135"/>
        <end position="275"/>
    </location>
</feature>
<feature type="region of interest" description="Disordered" evidence="3">
    <location>
        <begin position="313"/>
        <end position="343"/>
    </location>
</feature>
<dbReference type="GeneID" id="105224901"/>
<accession>A0ABM3JV17</accession>
<organism evidence="4 5">
    <name type="scientific">Bactrocera dorsalis</name>
    <name type="common">Oriental fruit fly</name>
    <name type="synonym">Dacus dorsalis</name>
    <dbReference type="NCBI Taxonomy" id="27457"/>
    <lineage>
        <taxon>Eukaryota</taxon>
        <taxon>Metazoa</taxon>
        <taxon>Ecdysozoa</taxon>
        <taxon>Arthropoda</taxon>
        <taxon>Hexapoda</taxon>
        <taxon>Insecta</taxon>
        <taxon>Pterygota</taxon>
        <taxon>Neoptera</taxon>
        <taxon>Endopterygota</taxon>
        <taxon>Diptera</taxon>
        <taxon>Brachycera</taxon>
        <taxon>Muscomorpha</taxon>
        <taxon>Tephritoidea</taxon>
        <taxon>Tephritidae</taxon>
        <taxon>Bactrocera</taxon>
        <taxon>Bactrocera</taxon>
    </lineage>
</organism>
<reference evidence="5" key="1">
    <citation type="submission" date="2025-08" db="UniProtKB">
        <authorList>
            <consortium name="RefSeq"/>
        </authorList>
    </citation>
    <scope>IDENTIFICATION</scope>
    <source>
        <tissue evidence="5">Adult</tissue>
    </source>
</reference>
<evidence type="ECO:0000256" key="1">
    <source>
        <dbReference type="ARBA" id="ARBA00022614"/>
    </source>
</evidence>
<keyword evidence="4" id="KW-1185">Reference proteome</keyword>
<evidence type="ECO:0000256" key="3">
    <source>
        <dbReference type="SAM" id="MobiDB-lite"/>
    </source>
</evidence>
<dbReference type="InterPro" id="IPR001611">
    <property type="entry name" value="Leu-rich_rpt"/>
</dbReference>
<evidence type="ECO:0000313" key="4">
    <source>
        <dbReference type="Proteomes" id="UP001652620"/>
    </source>
</evidence>
<dbReference type="InterPro" id="IPR032675">
    <property type="entry name" value="LRR_dom_sf"/>
</dbReference>
<protein>
    <submittedName>
        <fullName evidence="5">Homeotic protein antennapedia isoform X11</fullName>
    </submittedName>
</protein>
<dbReference type="PANTHER" id="PTHR18849">
    <property type="entry name" value="LEUCINE RICH REPEAT PROTEIN"/>
    <property type="match status" value="1"/>
</dbReference>
<evidence type="ECO:0000313" key="5">
    <source>
        <dbReference type="RefSeq" id="XP_049313073.1"/>
    </source>
</evidence>
<feature type="compositionally biased region" description="Low complexity" evidence="3">
    <location>
        <begin position="161"/>
        <end position="223"/>
    </location>
</feature>
<dbReference type="PROSITE" id="PS51450">
    <property type="entry name" value="LRR"/>
    <property type="match status" value="1"/>
</dbReference>
<dbReference type="PANTHER" id="PTHR18849:SF0">
    <property type="entry name" value="CILIA- AND FLAGELLA-ASSOCIATED PROTEIN 410-RELATED"/>
    <property type="match status" value="1"/>
</dbReference>
<dbReference type="RefSeq" id="XP_049313073.1">
    <property type="nucleotide sequence ID" value="XM_049457116.1"/>
</dbReference>
<feature type="compositionally biased region" description="Basic and acidic residues" evidence="3">
    <location>
        <begin position="327"/>
        <end position="339"/>
    </location>
</feature>